<keyword evidence="3" id="KW-0732">Signal</keyword>
<feature type="domain" description="Sialate O-acetylesterase" evidence="4">
    <location>
        <begin position="359"/>
        <end position="433"/>
    </location>
</feature>
<feature type="compositionally biased region" description="Basic and acidic residues" evidence="2">
    <location>
        <begin position="140"/>
        <end position="152"/>
    </location>
</feature>
<comment type="caution">
    <text evidence="5">The sequence shown here is derived from an EMBL/GenBank/DDBJ whole genome shotgun (WGS) entry which is preliminary data.</text>
</comment>
<accession>A0A9K3Q5J4</accession>
<dbReference type="PANTHER" id="PTHR31988:SF19">
    <property type="entry name" value="9-O-ACETYL-N-ACETYLNEURAMINIC ACID DEACETYLASE-RELATED"/>
    <property type="match status" value="1"/>
</dbReference>
<name>A0A9K3Q5J4_9STRA</name>
<dbReference type="GO" id="GO:0016787">
    <property type="term" value="F:hydrolase activity"/>
    <property type="evidence" value="ECO:0007669"/>
    <property type="project" value="UniProtKB-KW"/>
</dbReference>
<keyword evidence="6" id="KW-1185">Reference proteome</keyword>
<dbReference type="Proteomes" id="UP000693970">
    <property type="component" value="Unassembled WGS sequence"/>
</dbReference>
<evidence type="ECO:0000256" key="2">
    <source>
        <dbReference type="SAM" id="MobiDB-lite"/>
    </source>
</evidence>
<evidence type="ECO:0000256" key="1">
    <source>
        <dbReference type="ARBA" id="ARBA00022801"/>
    </source>
</evidence>
<feature type="chain" id="PRO_5039933055" evidence="3">
    <location>
        <begin position="24"/>
        <end position="494"/>
    </location>
</feature>
<reference evidence="5" key="2">
    <citation type="submission" date="2021-04" db="EMBL/GenBank/DDBJ databases">
        <authorList>
            <person name="Podell S."/>
        </authorList>
    </citation>
    <scope>NUCLEOTIDE SEQUENCE</scope>
    <source>
        <strain evidence="5">Hildebrandi</strain>
    </source>
</reference>
<protein>
    <submittedName>
        <fullName evidence="5">Carbohydrate esterase / alpha-galactosidase</fullName>
    </submittedName>
</protein>
<dbReference type="EMBL" id="JAGRRH010000006">
    <property type="protein sequence ID" value="KAG7369149.1"/>
    <property type="molecule type" value="Genomic_DNA"/>
</dbReference>
<proteinExistence type="predicted"/>
<organism evidence="5 6">
    <name type="scientific">Nitzschia inconspicua</name>
    <dbReference type="NCBI Taxonomy" id="303405"/>
    <lineage>
        <taxon>Eukaryota</taxon>
        <taxon>Sar</taxon>
        <taxon>Stramenopiles</taxon>
        <taxon>Ochrophyta</taxon>
        <taxon>Bacillariophyta</taxon>
        <taxon>Bacillariophyceae</taxon>
        <taxon>Bacillariophycidae</taxon>
        <taxon>Bacillariales</taxon>
        <taxon>Bacillariaceae</taxon>
        <taxon>Nitzschia</taxon>
    </lineage>
</organism>
<evidence type="ECO:0000313" key="5">
    <source>
        <dbReference type="EMBL" id="KAG7369149.1"/>
    </source>
</evidence>
<dbReference type="InterPro" id="IPR005181">
    <property type="entry name" value="SASA"/>
</dbReference>
<feature type="signal peptide" evidence="3">
    <location>
        <begin position="1"/>
        <end position="23"/>
    </location>
</feature>
<gene>
    <name evidence="5" type="ORF">IV203_031892</name>
</gene>
<keyword evidence="1" id="KW-0378">Hydrolase</keyword>
<dbReference type="AlphaFoldDB" id="A0A9K3Q5J4"/>
<evidence type="ECO:0000313" key="6">
    <source>
        <dbReference type="Proteomes" id="UP000693970"/>
    </source>
</evidence>
<dbReference type="InterPro" id="IPR052940">
    <property type="entry name" value="Carb_Esterase_6"/>
</dbReference>
<reference evidence="5" key="1">
    <citation type="journal article" date="2021" name="Sci. Rep.">
        <title>Diploid genomic architecture of Nitzschia inconspicua, an elite biomass production diatom.</title>
        <authorList>
            <person name="Oliver A."/>
            <person name="Podell S."/>
            <person name="Pinowska A."/>
            <person name="Traller J.C."/>
            <person name="Smith S.R."/>
            <person name="McClure R."/>
            <person name="Beliaev A."/>
            <person name="Bohutskyi P."/>
            <person name="Hill E.A."/>
            <person name="Rabines A."/>
            <person name="Zheng H."/>
            <person name="Allen L.Z."/>
            <person name="Kuo A."/>
            <person name="Grigoriev I.V."/>
            <person name="Allen A.E."/>
            <person name="Hazlebeck D."/>
            <person name="Allen E.E."/>
        </authorList>
    </citation>
    <scope>NUCLEOTIDE SEQUENCE</scope>
    <source>
        <strain evidence="5">Hildebrandi</strain>
    </source>
</reference>
<evidence type="ECO:0000259" key="4">
    <source>
        <dbReference type="Pfam" id="PF03629"/>
    </source>
</evidence>
<dbReference type="Pfam" id="PF03629">
    <property type="entry name" value="SASA"/>
    <property type="match status" value="1"/>
</dbReference>
<dbReference type="OrthoDB" id="40488at2759"/>
<dbReference type="PANTHER" id="PTHR31988">
    <property type="entry name" value="ESTERASE, PUTATIVE (DUF303)-RELATED"/>
    <property type="match status" value="1"/>
</dbReference>
<sequence length="494" mass="56344">MSIFAKSVMVASCTFMLASLLAAIMDPLNSMNGESVAYFGPHVERREDVMENHRMLLEQQRSLFQSHLQERRQTLRGSNYTLLTPNEGYPQINIDRISEEVSKRIAKDIAAHLDVKTISNQVLQQFSASDATKEALPAENSEHHSEISREPSVVDKANKPVKVFILMGQSNMAGQGDIYGDRDGDLEYAILKKNRYRHLIHEQADGNYTWATKENVRYVHIDSESQKFNIKRNGELSVKNAEGPKRKIGPEVGIGWILGDQYPDEPILLLKVCTGNRNLGWDLLPPGSERFEMNGRVYAGYHDLEENWKNDTQPNQPENITVDFLKSHPGWYGGKQYDLDTNNAKKVLSKLDKFYPGAKSGYEISGFFYWQGEKDRRNDVYSHRYETNLVQFIRSVRSEFNATSAPFVVSSVAFDGHAMEGNTRKVFEAQMSVDGHRRKYPDFFNNVKSVDTRNIWQDIMGEIRQTEHYGSFGEAYIEAGSAMGWAMVQLLKQL</sequence>
<evidence type="ECO:0000256" key="3">
    <source>
        <dbReference type="SAM" id="SignalP"/>
    </source>
</evidence>
<feature type="region of interest" description="Disordered" evidence="2">
    <location>
        <begin position="133"/>
        <end position="152"/>
    </location>
</feature>